<dbReference type="Pfam" id="PF19030">
    <property type="entry name" value="TSP1_ADAMTS"/>
    <property type="match status" value="1"/>
</dbReference>
<evidence type="ECO:0000313" key="5">
    <source>
        <dbReference type="EMBL" id="EPQ12822.1"/>
    </source>
</evidence>
<keyword evidence="6" id="KW-1185">Reference proteome</keyword>
<dbReference type="GO" id="GO:0004222">
    <property type="term" value="F:metalloendopeptidase activity"/>
    <property type="evidence" value="ECO:0007669"/>
    <property type="project" value="TreeGrafter"/>
</dbReference>
<dbReference type="PANTHER" id="PTHR13723">
    <property type="entry name" value="ADAMTS A DISINTEGRIN AND METALLOPROTEASE WITH THROMBOSPONDIN MOTIFS PROTEASE"/>
    <property type="match status" value="1"/>
</dbReference>
<dbReference type="PANTHER" id="PTHR13723:SF142">
    <property type="entry name" value="A DISINTEGRIN AND METALLOPROTEINASE WITH THROMBOSPONDIN MOTIFS 7"/>
    <property type="match status" value="1"/>
</dbReference>
<reference evidence="5 6" key="1">
    <citation type="journal article" date="2013" name="Nat. Commun.">
        <title>Genome analysis reveals insights into physiology and longevity of the Brandt's bat Myotis brandtii.</title>
        <authorList>
            <person name="Seim I."/>
            <person name="Fang X."/>
            <person name="Xiong Z."/>
            <person name="Lobanov A.V."/>
            <person name="Huang Z."/>
            <person name="Ma S."/>
            <person name="Feng Y."/>
            <person name="Turanov A.A."/>
            <person name="Zhu Y."/>
            <person name="Lenz T.L."/>
            <person name="Gerashchenko M.V."/>
            <person name="Fan D."/>
            <person name="Hee Yim S."/>
            <person name="Yao X."/>
            <person name="Jordan D."/>
            <person name="Xiong Y."/>
            <person name="Ma Y."/>
            <person name="Lyapunov A.N."/>
            <person name="Chen G."/>
            <person name="Kulakova O.I."/>
            <person name="Sun Y."/>
            <person name="Lee S.G."/>
            <person name="Bronson R.T."/>
            <person name="Moskalev A.A."/>
            <person name="Sunyaev S.R."/>
            <person name="Zhang G."/>
            <person name="Krogh A."/>
            <person name="Wang J."/>
            <person name="Gladyshev V.N."/>
        </authorList>
    </citation>
    <scope>NUCLEOTIDE SEQUENCE [LARGE SCALE GENOMIC DNA]</scope>
</reference>
<keyword evidence="2" id="KW-0964">Secreted</keyword>
<dbReference type="SMART" id="SM00209">
    <property type="entry name" value="TSP1"/>
    <property type="match status" value="1"/>
</dbReference>
<dbReference type="Proteomes" id="UP000052978">
    <property type="component" value="Unassembled WGS sequence"/>
</dbReference>
<dbReference type="PROSITE" id="PS50092">
    <property type="entry name" value="TSP1"/>
    <property type="match status" value="1"/>
</dbReference>
<evidence type="ECO:0000256" key="3">
    <source>
        <dbReference type="ARBA" id="ARBA00022729"/>
    </source>
</evidence>
<evidence type="ECO:0000313" key="6">
    <source>
        <dbReference type="Proteomes" id="UP000052978"/>
    </source>
</evidence>
<dbReference type="FunFam" id="2.20.100.10:FF:000005">
    <property type="entry name" value="ADAM metallopeptidase with thrombospondin type 1 motif 9"/>
    <property type="match status" value="1"/>
</dbReference>
<gene>
    <name evidence="5" type="ORF">D623_10007173</name>
</gene>
<evidence type="ECO:0000256" key="4">
    <source>
        <dbReference type="ARBA" id="ARBA00022737"/>
    </source>
</evidence>
<keyword evidence="4" id="KW-0677">Repeat</keyword>
<keyword evidence="3" id="KW-0732">Signal</keyword>
<dbReference type="InterPro" id="IPR000884">
    <property type="entry name" value="TSP1_rpt"/>
</dbReference>
<dbReference type="SUPFAM" id="SSF82895">
    <property type="entry name" value="TSP-1 type 1 repeat"/>
    <property type="match status" value="1"/>
</dbReference>
<dbReference type="GO" id="GO:0005576">
    <property type="term" value="C:extracellular region"/>
    <property type="evidence" value="ECO:0007669"/>
    <property type="project" value="UniProtKB-SubCell"/>
</dbReference>
<dbReference type="GO" id="GO:0030198">
    <property type="term" value="P:extracellular matrix organization"/>
    <property type="evidence" value="ECO:0007669"/>
    <property type="project" value="TreeGrafter"/>
</dbReference>
<keyword evidence="5" id="KW-0401">Integrin</keyword>
<evidence type="ECO:0000256" key="1">
    <source>
        <dbReference type="ARBA" id="ARBA00004613"/>
    </source>
</evidence>
<dbReference type="InterPro" id="IPR050439">
    <property type="entry name" value="ADAMTS_ADAMTS-like"/>
</dbReference>
<proteinExistence type="predicted"/>
<organism evidence="5 6">
    <name type="scientific">Myotis brandtii</name>
    <name type="common">Brandt's bat</name>
    <dbReference type="NCBI Taxonomy" id="109478"/>
    <lineage>
        <taxon>Eukaryota</taxon>
        <taxon>Metazoa</taxon>
        <taxon>Chordata</taxon>
        <taxon>Craniata</taxon>
        <taxon>Vertebrata</taxon>
        <taxon>Euteleostomi</taxon>
        <taxon>Mammalia</taxon>
        <taxon>Eutheria</taxon>
        <taxon>Laurasiatheria</taxon>
        <taxon>Chiroptera</taxon>
        <taxon>Yangochiroptera</taxon>
        <taxon>Vespertilionidae</taxon>
        <taxon>Myotis</taxon>
    </lineage>
</organism>
<comment type="subcellular location">
    <subcellularLocation>
        <location evidence="1">Secreted</location>
    </subcellularLocation>
</comment>
<dbReference type="GO" id="GO:0031012">
    <property type="term" value="C:extracellular matrix"/>
    <property type="evidence" value="ECO:0007669"/>
    <property type="project" value="TreeGrafter"/>
</dbReference>
<dbReference type="InterPro" id="IPR036383">
    <property type="entry name" value="TSP1_rpt_sf"/>
</dbReference>
<accession>S7PWA4</accession>
<dbReference type="EMBL" id="KE163600">
    <property type="protein sequence ID" value="EPQ12822.1"/>
    <property type="molecule type" value="Genomic_DNA"/>
</dbReference>
<dbReference type="Gene3D" id="2.20.100.10">
    <property type="entry name" value="Thrombospondin type-1 (TSP1) repeat"/>
    <property type="match status" value="1"/>
</dbReference>
<evidence type="ECO:0000256" key="2">
    <source>
        <dbReference type="ARBA" id="ARBA00022525"/>
    </source>
</evidence>
<dbReference type="GO" id="GO:0006508">
    <property type="term" value="P:proteolysis"/>
    <property type="evidence" value="ECO:0007669"/>
    <property type="project" value="TreeGrafter"/>
</dbReference>
<protein>
    <submittedName>
        <fullName evidence="5">A disintegrin and metalloproteinase with thrombospondin motifs 7</fullName>
    </submittedName>
</protein>
<dbReference type="GO" id="GO:0007229">
    <property type="term" value="P:integrin-mediated signaling pathway"/>
    <property type="evidence" value="ECO:0007669"/>
    <property type="project" value="UniProtKB-KW"/>
</dbReference>
<name>S7PWA4_MYOBR</name>
<dbReference type="AlphaFoldDB" id="S7PWA4"/>
<sequence>MLFYENNPGLYYEYTIHQEASPPGMASEFSWAYGAWTECPVTCGRGIQKQTVHCTERLHGTVDSRYCEFLGPPEDRQRICSREPCPAM</sequence>